<dbReference type="SUPFAM" id="SSF57667">
    <property type="entry name" value="beta-beta-alpha zinc fingers"/>
    <property type="match status" value="2"/>
</dbReference>
<comment type="subcellular location">
    <subcellularLocation>
        <location evidence="1">Cytoplasm</location>
    </subcellularLocation>
</comment>
<dbReference type="PANTHER" id="PTHR13182:SF8">
    <property type="entry name" value="CYTOPLASMIC 60S SUBUNIT BIOGENESIS FACTOR ZNF622"/>
    <property type="match status" value="1"/>
</dbReference>
<evidence type="ECO:0000256" key="6">
    <source>
        <dbReference type="ARBA" id="ARBA00022771"/>
    </source>
</evidence>
<keyword evidence="12" id="KW-1185">Reference proteome</keyword>
<comment type="similarity">
    <text evidence="8">Belongs to the REI1 family.</text>
</comment>
<dbReference type="InterPro" id="IPR003604">
    <property type="entry name" value="Matrin/U1-like-C_Znf_C2H2"/>
</dbReference>
<dbReference type="SMART" id="SM00451">
    <property type="entry name" value="ZnF_U1"/>
    <property type="match status" value="2"/>
</dbReference>
<protein>
    <submittedName>
        <fullName evidence="13">C2H2-type domain-containing protein</fullName>
    </submittedName>
</protein>
<feature type="region of interest" description="Disordered" evidence="9">
    <location>
        <begin position="173"/>
        <end position="195"/>
    </location>
</feature>
<gene>
    <name evidence="11" type="ORF">TCNE_LOCUS5837</name>
</gene>
<dbReference type="GO" id="GO:0030687">
    <property type="term" value="C:preribosome, large subunit precursor"/>
    <property type="evidence" value="ECO:0007669"/>
    <property type="project" value="TreeGrafter"/>
</dbReference>
<reference evidence="13" key="1">
    <citation type="submission" date="2016-06" db="UniProtKB">
        <authorList>
            <consortium name="WormBaseParasite"/>
        </authorList>
    </citation>
    <scope>IDENTIFICATION</scope>
</reference>
<evidence type="ECO:0000256" key="1">
    <source>
        <dbReference type="ARBA" id="ARBA00004496"/>
    </source>
</evidence>
<dbReference type="SMART" id="SM00355">
    <property type="entry name" value="ZnF_C2H2"/>
    <property type="match status" value="4"/>
</dbReference>
<dbReference type="PROSITE" id="PS00028">
    <property type="entry name" value="ZINC_FINGER_C2H2_1"/>
    <property type="match status" value="1"/>
</dbReference>
<proteinExistence type="inferred from homology"/>
<dbReference type="EMBL" id="UYWY01019400">
    <property type="protein sequence ID" value="VDM37081.1"/>
    <property type="molecule type" value="Genomic_DNA"/>
</dbReference>
<evidence type="ECO:0000259" key="10">
    <source>
        <dbReference type="PROSITE" id="PS00028"/>
    </source>
</evidence>
<dbReference type="GO" id="GO:0003676">
    <property type="term" value="F:nucleic acid binding"/>
    <property type="evidence" value="ECO:0007669"/>
    <property type="project" value="InterPro"/>
</dbReference>
<dbReference type="AlphaFoldDB" id="A0A183UBG7"/>
<evidence type="ECO:0000256" key="3">
    <source>
        <dbReference type="ARBA" id="ARBA00022517"/>
    </source>
</evidence>
<dbReference type="InterPro" id="IPR013087">
    <property type="entry name" value="Znf_C2H2_type"/>
</dbReference>
<keyword evidence="2" id="KW-0963">Cytoplasm</keyword>
<evidence type="ECO:0000256" key="5">
    <source>
        <dbReference type="ARBA" id="ARBA00022737"/>
    </source>
</evidence>
<keyword evidence="7" id="KW-0862">Zinc</keyword>
<reference evidence="11 12" key="2">
    <citation type="submission" date="2018-11" db="EMBL/GenBank/DDBJ databases">
        <authorList>
            <consortium name="Pathogen Informatics"/>
        </authorList>
    </citation>
    <scope>NUCLEOTIDE SEQUENCE [LARGE SCALE GENOMIC DNA]</scope>
</reference>
<dbReference type="InterPro" id="IPR036236">
    <property type="entry name" value="Znf_C2H2_sf"/>
</dbReference>
<evidence type="ECO:0000256" key="4">
    <source>
        <dbReference type="ARBA" id="ARBA00022723"/>
    </source>
</evidence>
<feature type="domain" description="C2H2-type" evidence="10">
    <location>
        <begin position="104"/>
        <end position="126"/>
    </location>
</feature>
<evidence type="ECO:0000256" key="9">
    <source>
        <dbReference type="SAM" id="MobiDB-lite"/>
    </source>
</evidence>
<keyword evidence="5" id="KW-0677">Repeat</keyword>
<dbReference type="GO" id="GO:0008270">
    <property type="term" value="F:zinc ion binding"/>
    <property type="evidence" value="ECO:0007669"/>
    <property type="project" value="UniProtKB-KW"/>
</dbReference>
<dbReference type="GO" id="GO:0005737">
    <property type="term" value="C:cytoplasm"/>
    <property type="evidence" value="ECO:0007669"/>
    <property type="project" value="UniProtKB-SubCell"/>
</dbReference>
<dbReference type="InterPro" id="IPR022755">
    <property type="entry name" value="Znf_C2H2_jaz"/>
</dbReference>
<dbReference type="InterPro" id="IPR040025">
    <property type="entry name" value="Znf622/Rei1/Reh1"/>
</dbReference>
<keyword evidence="3" id="KW-0690">Ribosome biogenesis</keyword>
<evidence type="ECO:0000313" key="11">
    <source>
        <dbReference type="EMBL" id="VDM37081.1"/>
    </source>
</evidence>
<evidence type="ECO:0000256" key="8">
    <source>
        <dbReference type="ARBA" id="ARBA00034126"/>
    </source>
</evidence>
<organism evidence="12 13">
    <name type="scientific">Toxocara canis</name>
    <name type="common">Canine roundworm</name>
    <dbReference type="NCBI Taxonomy" id="6265"/>
    <lineage>
        <taxon>Eukaryota</taxon>
        <taxon>Metazoa</taxon>
        <taxon>Ecdysozoa</taxon>
        <taxon>Nematoda</taxon>
        <taxon>Chromadorea</taxon>
        <taxon>Rhabditida</taxon>
        <taxon>Spirurina</taxon>
        <taxon>Ascaridomorpha</taxon>
        <taxon>Ascaridoidea</taxon>
        <taxon>Toxocaridae</taxon>
        <taxon>Toxocara</taxon>
    </lineage>
</organism>
<dbReference type="WBParaSite" id="TCNE_0000583701-mRNA-1">
    <property type="protein sequence ID" value="TCNE_0000583701-mRNA-1"/>
    <property type="gene ID" value="TCNE_0000583701"/>
</dbReference>
<evidence type="ECO:0000256" key="7">
    <source>
        <dbReference type="ARBA" id="ARBA00022833"/>
    </source>
</evidence>
<keyword evidence="4" id="KW-0479">Metal-binding</keyword>
<evidence type="ECO:0000256" key="2">
    <source>
        <dbReference type="ARBA" id="ARBA00022490"/>
    </source>
</evidence>
<accession>A0A183UBG7</accession>
<dbReference type="Gene3D" id="3.30.160.60">
    <property type="entry name" value="Classic Zinc Finger"/>
    <property type="match status" value="1"/>
</dbReference>
<keyword evidence="6" id="KW-0863">Zinc-finger</keyword>
<dbReference type="PANTHER" id="PTHR13182">
    <property type="entry name" value="ZINC FINGER PROTEIN 622"/>
    <property type="match status" value="1"/>
</dbReference>
<evidence type="ECO:0000313" key="13">
    <source>
        <dbReference type="WBParaSite" id="TCNE_0000583701-mRNA-1"/>
    </source>
</evidence>
<sequence>MGFVAPTIEAWTQRCNEGEVNDMDDEMSAKLDPSTGLTCISCRVVFANSEVQRDHYRCDWHRYNLKRKVADLPPITADQFQQKVLSYRDKAAEKEAAASRRSFCVVCNKQFRSINAYDNHLNSKRHKENEAKSRSAVSEKVSATNVLLEHPVPKKPDQQVDNIIDKVDAAVERETEDDGSEGWATVQSSDDEEEEYDESSGIPVTSCLFCLSPSATLEANLAHMSRIHGFFLPDAEFCADVEGMLHYLGLKVGSGNMCLWCNERRRRFRSLDACQKHMRDKAHCRVAHEGDAMLDYDEFYDYSSMYAEGEEESEANDILIEDGYSLILPSGTRIGHRSLMRYYRQHLKPVSEEAGKVKSREATNKLIGQYRAIGWTGTTGALAIQKAKDIRFMRRLNSKQWLKLGIASNKLFRSKGRSDQ</sequence>
<dbReference type="Pfam" id="PF12171">
    <property type="entry name" value="zf-C2H2_jaz"/>
    <property type="match status" value="1"/>
</dbReference>
<dbReference type="GO" id="GO:0042273">
    <property type="term" value="P:ribosomal large subunit biogenesis"/>
    <property type="evidence" value="ECO:0007669"/>
    <property type="project" value="TreeGrafter"/>
</dbReference>
<evidence type="ECO:0000313" key="12">
    <source>
        <dbReference type="Proteomes" id="UP000050794"/>
    </source>
</evidence>
<dbReference type="InterPro" id="IPR041661">
    <property type="entry name" value="ZN622/Rei1/Reh1_Znf-C2H2"/>
</dbReference>
<dbReference type="Pfam" id="PF12756">
    <property type="entry name" value="zf-C2H2_2"/>
    <property type="match status" value="1"/>
</dbReference>
<dbReference type="Proteomes" id="UP000050794">
    <property type="component" value="Unassembled WGS sequence"/>
</dbReference>
<name>A0A183UBG7_TOXCA</name>